<dbReference type="InterPro" id="IPR011009">
    <property type="entry name" value="Kinase-like_dom_sf"/>
</dbReference>
<reference evidence="1" key="1">
    <citation type="submission" date="2021-06" db="EMBL/GenBank/DDBJ databases">
        <authorList>
            <person name="Kallberg Y."/>
            <person name="Tangrot J."/>
            <person name="Rosling A."/>
        </authorList>
    </citation>
    <scope>NUCLEOTIDE SEQUENCE</scope>
    <source>
        <strain evidence="1">87-6 pot B 2015</strain>
    </source>
</reference>
<name>A0A9N9GF53_FUNMO</name>
<evidence type="ECO:0000313" key="1">
    <source>
        <dbReference type="EMBL" id="CAG8597697.1"/>
    </source>
</evidence>
<dbReference type="AlphaFoldDB" id="A0A9N9GF53"/>
<dbReference type="Proteomes" id="UP000789375">
    <property type="component" value="Unassembled WGS sequence"/>
</dbReference>
<dbReference type="Gene3D" id="3.30.200.20">
    <property type="entry name" value="Phosphorylase Kinase, domain 1"/>
    <property type="match status" value="1"/>
</dbReference>
<dbReference type="SUPFAM" id="SSF56112">
    <property type="entry name" value="Protein kinase-like (PK-like)"/>
    <property type="match status" value="1"/>
</dbReference>
<proteinExistence type="predicted"/>
<comment type="caution">
    <text evidence="1">The sequence shown here is derived from an EMBL/GenBank/DDBJ whole genome shotgun (WGS) entry which is preliminary data.</text>
</comment>
<accession>A0A9N9GF53</accession>
<keyword evidence="2" id="KW-1185">Reference proteome</keyword>
<gene>
    <name evidence="1" type="ORF">FMOSSE_LOCUS8778</name>
</gene>
<dbReference type="EMBL" id="CAJVPP010002370">
    <property type="protein sequence ID" value="CAG8597697.1"/>
    <property type="molecule type" value="Genomic_DNA"/>
</dbReference>
<evidence type="ECO:0000313" key="2">
    <source>
        <dbReference type="Proteomes" id="UP000789375"/>
    </source>
</evidence>
<protein>
    <submittedName>
        <fullName evidence="1">7735_t:CDS:1</fullName>
    </submittedName>
</protein>
<organism evidence="1 2">
    <name type="scientific">Funneliformis mosseae</name>
    <name type="common">Endomycorrhizal fungus</name>
    <name type="synonym">Glomus mosseae</name>
    <dbReference type="NCBI Taxonomy" id="27381"/>
    <lineage>
        <taxon>Eukaryota</taxon>
        <taxon>Fungi</taxon>
        <taxon>Fungi incertae sedis</taxon>
        <taxon>Mucoromycota</taxon>
        <taxon>Glomeromycotina</taxon>
        <taxon>Glomeromycetes</taxon>
        <taxon>Glomerales</taxon>
        <taxon>Glomeraceae</taxon>
        <taxon>Funneliformis</taxon>
    </lineage>
</organism>
<sequence>MKQYKELIKHLDIDLCAYNSHDIILELKTKRRNYFRNEDIRYIAVFTEKVQRLTIFSDDFTNKFKYELTKKELLKYGNQGWNCFATLLVQNSKQLGWIKQQLFYKEHGSVTLKRCIGHGRTCHVFSGESHDRIIVAVKILKYKDNIEKEVNILKKLETLNSSNISSIFFQIQSLL</sequence>